<dbReference type="Gene3D" id="3.40.50.12370">
    <property type="match status" value="1"/>
</dbReference>
<dbReference type="InterPro" id="IPR006016">
    <property type="entry name" value="UspA"/>
</dbReference>
<dbReference type="PANTHER" id="PTHR46268:SF6">
    <property type="entry name" value="UNIVERSAL STRESS PROTEIN UP12"/>
    <property type="match status" value="1"/>
</dbReference>
<accession>A0A1I2XF15</accession>
<evidence type="ECO:0000259" key="2">
    <source>
        <dbReference type="Pfam" id="PF00582"/>
    </source>
</evidence>
<dbReference type="PANTHER" id="PTHR46268">
    <property type="entry name" value="STRESS RESPONSE PROTEIN NHAX"/>
    <property type="match status" value="1"/>
</dbReference>
<sequence>MKILIPVDFSKNSEKALQFALKLFPENELDIVLVHVVELVYDFASQAALALDSMHKDAEKLIKNLKAKYQDDRIHIEGKVKEGTPSITLARLAEEEEASLIVMGTKGASGVKKVLVGSTATNLIKESTIPVLLVPEEAKSEGVNRLILALEFADHEENLVDWVYHFSNTWTVKPEILHVQTALGFREQILALGFEQYIQEKFPSQPTKIHLIESSKVNEGIEDFLNQEENIMLVMCHSHHGIWDQLWGKSKSIEMAYHSKVPLLIMV</sequence>
<dbReference type="CDD" id="cd00293">
    <property type="entry name" value="USP-like"/>
    <property type="match status" value="1"/>
</dbReference>
<evidence type="ECO:0000313" key="3">
    <source>
        <dbReference type="EMBL" id="SFH12080.1"/>
    </source>
</evidence>
<comment type="similarity">
    <text evidence="1">Belongs to the universal stress protein A family.</text>
</comment>
<dbReference type="InterPro" id="IPR006015">
    <property type="entry name" value="Universal_stress_UspA"/>
</dbReference>
<keyword evidence="4" id="KW-1185">Reference proteome</keyword>
<dbReference type="RefSeq" id="WP_092794343.1">
    <property type="nucleotide sequence ID" value="NZ_FOPC01000018.1"/>
</dbReference>
<evidence type="ECO:0000313" key="4">
    <source>
        <dbReference type="Proteomes" id="UP000199642"/>
    </source>
</evidence>
<dbReference type="Pfam" id="PF00582">
    <property type="entry name" value="Usp"/>
    <property type="match status" value="1"/>
</dbReference>
<name>A0A1I2XF15_9BACT</name>
<gene>
    <name evidence="3" type="ORF">SAMN04487988_11850</name>
</gene>
<dbReference type="Proteomes" id="UP000199642">
    <property type="component" value="Unassembled WGS sequence"/>
</dbReference>
<dbReference type="AlphaFoldDB" id="A0A1I2XF15"/>
<feature type="domain" description="UspA" evidence="2">
    <location>
        <begin position="2"/>
        <end position="135"/>
    </location>
</feature>
<evidence type="ECO:0000256" key="1">
    <source>
        <dbReference type="ARBA" id="ARBA00008791"/>
    </source>
</evidence>
<dbReference type="OrthoDB" id="9788959at2"/>
<dbReference type="SUPFAM" id="SSF52402">
    <property type="entry name" value="Adenine nucleotide alpha hydrolases-like"/>
    <property type="match status" value="2"/>
</dbReference>
<protein>
    <submittedName>
        <fullName evidence="3">Nucleotide-binding universal stress protein, UspA family</fullName>
    </submittedName>
</protein>
<dbReference type="PRINTS" id="PR01438">
    <property type="entry name" value="UNVRSLSTRESS"/>
</dbReference>
<organism evidence="3 4">
    <name type="scientific">Algoriphagus hitonicola</name>
    <dbReference type="NCBI Taxonomy" id="435880"/>
    <lineage>
        <taxon>Bacteria</taxon>
        <taxon>Pseudomonadati</taxon>
        <taxon>Bacteroidota</taxon>
        <taxon>Cytophagia</taxon>
        <taxon>Cytophagales</taxon>
        <taxon>Cyclobacteriaceae</taxon>
        <taxon>Algoriphagus</taxon>
    </lineage>
</organism>
<proteinExistence type="inferred from homology"/>
<dbReference type="EMBL" id="FOPC01000018">
    <property type="protein sequence ID" value="SFH12080.1"/>
    <property type="molecule type" value="Genomic_DNA"/>
</dbReference>
<reference evidence="4" key="1">
    <citation type="submission" date="2016-10" db="EMBL/GenBank/DDBJ databases">
        <authorList>
            <person name="Varghese N."/>
            <person name="Submissions S."/>
        </authorList>
    </citation>
    <scope>NUCLEOTIDE SEQUENCE [LARGE SCALE GENOMIC DNA]</scope>
    <source>
        <strain evidence="4">DSM 19315</strain>
    </source>
</reference>